<dbReference type="KEGG" id="amus:LMH87_005462"/>
<gene>
    <name evidence="1" type="ORF">LMH87_005462</name>
</gene>
<reference evidence="1" key="1">
    <citation type="journal article" date="2023" name="Access Microbiol">
        <title>De-novo genome assembly for Akanthomyces muscarius, a biocontrol agent of insect agricultural pests.</title>
        <authorList>
            <person name="Erdos Z."/>
            <person name="Studholme D.J."/>
            <person name="Raymond B."/>
            <person name="Sharma M."/>
        </authorList>
    </citation>
    <scope>NUCLEOTIDE SEQUENCE</scope>
    <source>
        <strain evidence="1">Ve6</strain>
    </source>
</reference>
<protein>
    <submittedName>
        <fullName evidence="1">Uncharacterized protein</fullName>
    </submittedName>
</protein>
<dbReference type="Proteomes" id="UP001144673">
    <property type="component" value="Chromosome 1"/>
</dbReference>
<evidence type="ECO:0000313" key="2">
    <source>
        <dbReference type="Proteomes" id="UP001144673"/>
    </source>
</evidence>
<keyword evidence="2" id="KW-1185">Reference proteome</keyword>
<comment type="caution">
    <text evidence="1">The sequence shown here is derived from an EMBL/GenBank/DDBJ whole genome shotgun (WGS) entry which is preliminary data.</text>
</comment>
<dbReference type="RefSeq" id="XP_056058669.1">
    <property type="nucleotide sequence ID" value="XM_056203185.1"/>
</dbReference>
<organism evidence="1 2">
    <name type="scientific">Akanthomyces muscarius</name>
    <name type="common">Entomopathogenic fungus</name>
    <name type="synonym">Lecanicillium muscarium</name>
    <dbReference type="NCBI Taxonomy" id="2231603"/>
    <lineage>
        <taxon>Eukaryota</taxon>
        <taxon>Fungi</taxon>
        <taxon>Dikarya</taxon>
        <taxon>Ascomycota</taxon>
        <taxon>Pezizomycotina</taxon>
        <taxon>Sordariomycetes</taxon>
        <taxon>Hypocreomycetidae</taxon>
        <taxon>Hypocreales</taxon>
        <taxon>Cordycipitaceae</taxon>
        <taxon>Akanthomyces</taxon>
    </lineage>
</organism>
<dbReference type="EMBL" id="JAJHUN010000001">
    <property type="protein sequence ID" value="KAJ4163754.1"/>
    <property type="molecule type" value="Genomic_DNA"/>
</dbReference>
<accession>A0A9W8QLE0</accession>
<proteinExistence type="predicted"/>
<evidence type="ECO:0000313" key="1">
    <source>
        <dbReference type="EMBL" id="KAJ4163754.1"/>
    </source>
</evidence>
<dbReference type="AlphaFoldDB" id="A0A9W8QLE0"/>
<dbReference type="GeneID" id="80892621"/>
<sequence>MPATAGISTNLFSLLDFATAQELYRQVHILSFELANDSGFAELVKELTEHSRFRECRDFFTDKRSHIQDGKLGIEMCSQDIDFLLKVFAAMLPDMAATVIKQLFCLHQNLSLALEYITQHMADIKTKNNGAKSLEWQNKKESIWQLHIKEAVASAFEILAKIANRMKGAADRISTNIRNSTPCFMQALDRATRTRPSLLGDVDAIQSQSESPSDSISSAALFDVFHEPMQYSAVLGYLHHILEYLRYKTGNGVIRILGVRELAEVCRFEFQRTKSALRRHAAVDLGPMLTEPSDAADHSGLIVQRARVAELELDAMDDPLLAIVAQFCRRTTEPQRAGKVFPIRHASWQVHPQTSRGDHGRE</sequence>
<name>A0A9W8QLE0_AKAMU</name>